<dbReference type="RefSeq" id="WP_090480787.1">
    <property type="nucleotide sequence ID" value="NZ_LT629710.1"/>
</dbReference>
<dbReference type="NCBIfam" id="TIGR02243">
    <property type="entry name" value="putative baseplate assembly protein"/>
    <property type="match status" value="1"/>
</dbReference>
<dbReference type="AlphaFoldDB" id="A0A1H0T9Q3"/>
<dbReference type="STRING" id="1090615.SAMN04515671_4521"/>
<evidence type="ECO:0000313" key="2">
    <source>
        <dbReference type="Proteomes" id="UP000198741"/>
    </source>
</evidence>
<keyword evidence="2" id="KW-1185">Reference proteome</keyword>
<sequence length="651" mass="70220">MALPVPHLDDRHFQDLVDDAKRLVQQRCPGWTDHNVSDPGVTLIEAFAGMVDQLIYRLNRVPDKHYVKFLELIGLEQRPPSAARGTVTFWLAAARPYPVLVRAETEVATARTDAQDAVVFSTVADLEIVPCSFLRAGAAPAGGEVVDMTSALAAGGGFACFAERPQVGDALLVGLSAAVPSCAVVLRMDCRVSGVGVDPRDPPLQWEAWTATGWQPCETDLDETGGLNRPGDVVLHVPDAHETSIIGGERAGWLRCRLLAPREDQRTYSESPQVRHISAFTKGGTAKMVHAEVIREEELGRSDGAPAQRFRLARHPVVPWEEPMTLGVMDDEGVATWTAVEHFAASGPQDTVFHVDSFAGEVQFGPAVRQADGTLRCFGAIPPKGAHLRLLCYRTGGGSVGNVAAGKVAVLKTSNPEIASVVNRSAAVGGADGETIGDAMVRGPLLLRSRSRAVTADDFVQLALEVAPELGRVQCVAAEAPAEAGGVRILLVPHLSRDPQTGAVALEDLSPLPETLDRVTNHLAERKLIGTRLLVTPPRYEWLTAVVSVTAKATHRSDDVRRQVLQALYRLFDPLIGGADGTGWPLGRAVQAHEVNAALARVRGVDLSQDMTIRLYPADPVTRRRGQETQRLTLRPTSLVFSFEHQVRVRP</sequence>
<dbReference type="Proteomes" id="UP000198741">
    <property type="component" value="Chromosome I"/>
</dbReference>
<protein>
    <submittedName>
        <fullName evidence="1">Putative baseplate assembly protein</fullName>
    </submittedName>
</protein>
<reference evidence="1 2" key="1">
    <citation type="submission" date="2016-10" db="EMBL/GenBank/DDBJ databases">
        <authorList>
            <person name="de Groot N.N."/>
        </authorList>
    </citation>
    <scope>NUCLEOTIDE SEQUENCE [LARGE SCALE GENOMIC DNA]</scope>
    <source>
        <strain evidence="2">P4-7,KCTC 19426,CECT 7604</strain>
    </source>
</reference>
<evidence type="ECO:0000313" key="1">
    <source>
        <dbReference type="EMBL" id="SDP50236.1"/>
    </source>
</evidence>
<proteinExistence type="predicted"/>
<name>A0A1H0T9Q3_9ACTN</name>
<dbReference type="EMBL" id="LT629710">
    <property type="protein sequence ID" value="SDP50236.1"/>
    <property type="molecule type" value="Genomic_DNA"/>
</dbReference>
<organism evidence="1 2">
    <name type="scientific">Nakamurella panacisegetis</name>
    <dbReference type="NCBI Taxonomy" id="1090615"/>
    <lineage>
        <taxon>Bacteria</taxon>
        <taxon>Bacillati</taxon>
        <taxon>Actinomycetota</taxon>
        <taxon>Actinomycetes</taxon>
        <taxon>Nakamurellales</taxon>
        <taxon>Nakamurellaceae</taxon>
        <taxon>Nakamurella</taxon>
    </lineage>
</organism>
<dbReference type="InterPro" id="IPR011749">
    <property type="entry name" value="CHP02243"/>
</dbReference>
<accession>A0A1H0T9Q3</accession>
<gene>
    <name evidence="1" type="ORF">SAMN04515671_4521</name>
</gene>
<dbReference type="OrthoDB" id="9027184at2"/>